<dbReference type="NCBIfam" id="TIGR01664">
    <property type="entry name" value="DNA-3'-Pase"/>
    <property type="match status" value="1"/>
</dbReference>
<protein>
    <recommendedName>
        <fullName evidence="3">Bifunctional polynucleotide phosphatase/kinase</fullName>
    </recommendedName>
</protein>
<name>A0AA36H188_CYLNA</name>
<dbReference type="NCBIfam" id="TIGR01662">
    <property type="entry name" value="HAD-SF-IIIA"/>
    <property type="match status" value="1"/>
</dbReference>
<evidence type="ECO:0008006" key="3">
    <source>
        <dbReference type="Google" id="ProtNLM"/>
    </source>
</evidence>
<dbReference type="InterPro" id="IPR027417">
    <property type="entry name" value="P-loop_NTPase"/>
</dbReference>
<evidence type="ECO:0000313" key="2">
    <source>
        <dbReference type="Proteomes" id="UP001176961"/>
    </source>
</evidence>
<dbReference type="InterPro" id="IPR036412">
    <property type="entry name" value="HAD-like_sf"/>
</dbReference>
<reference evidence="1" key="1">
    <citation type="submission" date="2023-07" db="EMBL/GenBank/DDBJ databases">
        <authorList>
            <consortium name="CYATHOMIX"/>
        </authorList>
    </citation>
    <scope>NUCLEOTIDE SEQUENCE</scope>
    <source>
        <strain evidence="1">N/A</strain>
    </source>
</reference>
<proteinExistence type="predicted"/>
<dbReference type="GO" id="GO:0003690">
    <property type="term" value="F:double-stranded DNA binding"/>
    <property type="evidence" value="ECO:0007669"/>
    <property type="project" value="TreeGrafter"/>
</dbReference>
<dbReference type="SUPFAM" id="SSF52540">
    <property type="entry name" value="P-loop containing nucleoside triphosphate hydrolases"/>
    <property type="match status" value="1"/>
</dbReference>
<dbReference type="PANTHER" id="PTHR12083:SF9">
    <property type="entry name" value="BIFUNCTIONAL POLYNUCLEOTIDE PHOSPHATASE_KINASE"/>
    <property type="match status" value="1"/>
</dbReference>
<dbReference type="InterPro" id="IPR006549">
    <property type="entry name" value="HAD-SF_hydro_IIIA"/>
</dbReference>
<dbReference type="InterPro" id="IPR023214">
    <property type="entry name" value="HAD_sf"/>
</dbReference>
<dbReference type="GO" id="GO:0006281">
    <property type="term" value="P:DNA repair"/>
    <property type="evidence" value="ECO:0007669"/>
    <property type="project" value="TreeGrafter"/>
</dbReference>
<dbReference type="Pfam" id="PF08645">
    <property type="entry name" value="PNK3P"/>
    <property type="match status" value="1"/>
</dbReference>
<evidence type="ECO:0000313" key="1">
    <source>
        <dbReference type="EMBL" id="CAJ0602158.1"/>
    </source>
</evidence>
<dbReference type="SUPFAM" id="SSF56784">
    <property type="entry name" value="HAD-like"/>
    <property type="match status" value="1"/>
</dbReference>
<dbReference type="PANTHER" id="PTHR12083">
    <property type="entry name" value="BIFUNCTIONAL POLYNUCLEOTIDE PHOSPHATASE/KINASE"/>
    <property type="match status" value="1"/>
</dbReference>
<dbReference type="Pfam" id="PF13671">
    <property type="entry name" value="AAA_33"/>
    <property type="match status" value="2"/>
</dbReference>
<dbReference type="GO" id="GO:0046404">
    <property type="term" value="F:ATP-dependent polydeoxyribonucleotide 5'-hydroxyl-kinase activity"/>
    <property type="evidence" value="ECO:0007669"/>
    <property type="project" value="TreeGrafter"/>
</dbReference>
<dbReference type="Gene3D" id="3.40.50.1000">
    <property type="entry name" value="HAD superfamily/HAD-like"/>
    <property type="match status" value="1"/>
</dbReference>
<dbReference type="InterPro" id="IPR013954">
    <property type="entry name" value="PNK3P"/>
</dbReference>
<dbReference type="FunFam" id="3.40.50.300:FF:000737">
    <property type="entry name" value="Bifunctional polynucleotide phosphatase/kinase"/>
    <property type="match status" value="1"/>
</dbReference>
<dbReference type="CDD" id="cd01625">
    <property type="entry name" value="HAD_PNP"/>
    <property type="match status" value="1"/>
</dbReference>
<dbReference type="InterPro" id="IPR006551">
    <property type="entry name" value="Polynucleotide_phosphatase"/>
</dbReference>
<dbReference type="AlphaFoldDB" id="A0AA36H188"/>
<dbReference type="FunFam" id="3.40.50.1000:FF:000078">
    <property type="entry name" value="Bifunctional polynucleotide phosphatase/kinase"/>
    <property type="match status" value="1"/>
</dbReference>
<keyword evidence="2" id="KW-1185">Reference proteome</keyword>
<accession>A0AA36H188</accession>
<gene>
    <name evidence="1" type="ORF">CYNAS_LOCUS14141</name>
</gene>
<dbReference type="Gene3D" id="3.40.50.300">
    <property type="entry name" value="P-loop containing nucleotide triphosphate hydrolases"/>
    <property type="match status" value="1"/>
</dbReference>
<sequence>MKRTADGKVKDNNVDMFGNTKEMAGVWEAKHSDTILIYTHKKCEPREKVAAFDMDGTLITTKSGKVFPVDLTDWRMLYNQVVPRMKKLYGEEEYKIVIFTNQKGLQTGKVNKKEFKRKMEAIIAKLGVPCQAFVSIGDGEYRKPCTGMWKELVEANGEVDVDVSKSLYVGDAAGRHKTKTRPKKDHSCADRFFALNVGVKFFTPEEFFLNQKTSEPWGPPAFDPVAYLDAKKPLLEPEDAPLPSSEKEVIVIVGFPGSGKSTFARMLEKEHGYMIVNRDTLGTWQKCCERARVYLRDGKSVVVDNTNPDKESRSRYTALAKEMKVPCRCFELTCDLNHANHNVKFRLLTEDDHNEVTIMVLRTYAKRYQDPELSEGFDSIVHVNFVPRFANEELEKVYKQYLLES</sequence>
<dbReference type="GO" id="GO:0046403">
    <property type="term" value="F:polynucleotide 3'-phosphatase activity"/>
    <property type="evidence" value="ECO:0007669"/>
    <property type="project" value="TreeGrafter"/>
</dbReference>
<dbReference type="EMBL" id="CATQJL010000305">
    <property type="protein sequence ID" value="CAJ0602158.1"/>
    <property type="molecule type" value="Genomic_DNA"/>
</dbReference>
<organism evidence="1 2">
    <name type="scientific">Cylicocyclus nassatus</name>
    <name type="common">Nematode worm</name>
    <dbReference type="NCBI Taxonomy" id="53992"/>
    <lineage>
        <taxon>Eukaryota</taxon>
        <taxon>Metazoa</taxon>
        <taxon>Ecdysozoa</taxon>
        <taxon>Nematoda</taxon>
        <taxon>Chromadorea</taxon>
        <taxon>Rhabditida</taxon>
        <taxon>Rhabditina</taxon>
        <taxon>Rhabditomorpha</taxon>
        <taxon>Strongyloidea</taxon>
        <taxon>Strongylidae</taxon>
        <taxon>Cylicocyclus</taxon>
    </lineage>
</organism>
<comment type="caution">
    <text evidence="1">The sequence shown here is derived from an EMBL/GenBank/DDBJ whole genome shotgun (WGS) entry which is preliminary data.</text>
</comment>
<dbReference type="Proteomes" id="UP001176961">
    <property type="component" value="Unassembled WGS sequence"/>
</dbReference>